<evidence type="ECO:0000313" key="1">
    <source>
        <dbReference type="EMBL" id="KZL69073.1"/>
    </source>
</evidence>
<keyword evidence="2" id="KW-1185">Reference proteome</keyword>
<dbReference type="Proteomes" id="UP000076584">
    <property type="component" value="Unassembled WGS sequence"/>
</dbReference>
<name>A0A161WBS2_COLIC</name>
<organism evidence="1 2">
    <name type="scientific">Colletotrichum incanum</name>
    <name type="common">Soybean anthracnose fungus</name>
    <dbReference type="NCBI Taxonomy" id="1573173"/>
    <lineage>
        <taxon>Eukaryota</taxon>
        <taxon>Fungi</taxon>
        <taxon>Dikarya</taxon>
        <taxon>Ascomycota</taxon>
        <taxon>Pezizomycotina</taxon>
        <taxon>Sordariomycetes</taxon>
        <taxon>Hypocreomycetidae</taxon>
        <taxon>Glomerellales</taxon>
        <taxon>Glomerellaceae</taxon>
        <taxon>Colletotrichum</taxon>
        <taxon>Colletotrichum spaethianum species complex</taxon>
    </lineage>
</organism>
<dbReference type="AlphaFoldDB" id="A0A161WBS2"/>
<accession>A0A161WBS2</accession>
<reference evidence="1 2" key="1">
    <citation type="submission" date="2015-06" db="EMBL/GenBank/DDBJ databases">
        <title>Survival trade-offs in plant roots during colonization by closely related pathogenic and mutualistic fungi.</title>
        <authorList>
            <person name="Hacquard S."/>
            <person name="Kracher B."/>
            <person name="Hiruma K."/>
            <person name="Weinman A."/>
            <person name="Muench P."/>
            <person name="Garrido Oter R."/>
            <person name="Ver Loren van Themaat E."/>
            <person name="Dallerey J.-F."/>
            <person name="Damm U."/>
            <person name="Henrissat B."/>
            <person name="Lespinet O."/>
            <person name="Thon M."/>
            <person name="Kemen E."/>
            <person name="McHardy A.C."/>
            <person name="Schulze-Lefert P."/>
            <person name="O'Connell R.J."/>
        </authorList>
    </citation>
    <scope>NUCLEOTIDE SEQUENCE [LARGE SCALE GENOMIC DNA]</scope>
    <source>
        <strain evidence="1 2">MAFF 238704</strain>
    </source>
</reference>
<protein>
    <submittedName>
        <fullName evidence="1">Pkd domain containing protein</fullName>
    </submittedName>
</protein>
<dbReference type="EMBL" id="LFIW01002494">
    <property type="protein sequence ID" value="KZL69073.1"/>
    <property type="molecule type" value="Genomic_DNA"/>
</dbReference>
<sequence length="596" mass="65006">MKRFWAFSRAIVAALATLALMDTWECRFFHFAYPTQSENATIESIGFGLDSNAYTVQVTGTNGYRAESTAAKFSRVVAAQYYQTSDDTRIYGYVYGGSGGSNQVIGGIENTIRIWDGAVAMVQATPVSAPNGPSIRAMAGLVLRNKSAEIQDALRPGGSGNPLSIPTLTQVERSMLLEVTKLGVPIGTWEHFNETLDSTYADDFWSKPGYLGTEQSPLGDILRGALVEFNTTVQSVDLDASGKVINLLLDTSPASVADIYGYDVAVIGSNGTNLGVLSGTFYASSKVMAFNDSTAASNDPSLQTQLSKGIRLHVDNIWSLAVHAYYRHQVPQRAGFYGFDQFRTTNGTLYPQRPIDTSQILASTVSGGGHTGAIGCKLIVIQNLMDSDAFPWHADWYRSQVKQQLGDRFDDNYRLWYNGNAEHYYEERPLDRLAIIVPYNGIYQQSLRDISAWVEDGVPAPDTTSYTISTDDNSVQLPSTAAERRGVQPVIELSVDGSRKITVKLGQAVTFRATIEAPPGTGEVVDVEWDLFSTGKFSHPGPAITPNQTVHAEHTVTYNTIEDHVVVVRATSNRKGDPGAAYARVMNLARVNLLVE</sequence>
<proteinExistence type="predicted"/>
<evidence type="ECO:0000313" key="2">
    <source>
        <dbReference type="Proteomes" id="UP000076584"/>
    </source>
</evidence>
<dbReference type="STRING" id="1573173.A0A161WBS2"/>
<comment type="caution">
    <text evidence="1">The sequence shown here is derived from an EMBL/GenBank/DDBJ whole genome shotgun (WGS) entry which is preliminary data.</text>
</comment>
<gene>
    <name evidence="1" type="ORF">CI238_03094</name>
</gene>